<proteinExistence type="predicted"/>
<protein>
    <submittedName>
        <fullName evidence="1">Uncharacterized protein</fullName>
    </submittedName>
</protein>
<comment type="caution">
    <text evidence="1">The sequence shown here is derived from an EMBL/GenBank/DDBJ whole genome shotgun (WGS) entry which is preliminary data.</text>
</comment>
<feature type="non-terminal residue" evidence="1">
    <location>
        <position position="91"/>
    </location>
</feature>
<reference evidence="1 2" key="1">
    <citation type="submission" date="2015-08" db="EMBL/GenBank/DDBJ databases">
        <title>Next Generation Sequencing and Analysis of the Genome of Puccinia sorghi L Schw, the Causal Agent of Maize Common Rust.</title>
        <authorList>
            <person name="Rochi L."/>
            <person name="Burguener G."/>
            <person name="Darino M."/>
            <person name="Turjanski A."/>
            <person name="Kreff E."/>
            <person name="Dieguez M.J."/>
            <person name="Sacco F."/>
        </authorList>
    </citation>
    <scope>NUCLEOTIDE SEQUENCE [LARGE SCALE GENOMIC DNA]</scope>
    <source>
        <strain evidence="1 2">RO10H11247</strain>
    </source>
</reference>
<gene>
    <name evidence="1" type="ORF">VP01_8638g1</name>
</gene>
<dbReference type="EMBL" id="LAVV01014202">
    <property type="protein sequence ID" value="KNZ44958.1"/>
    <property type="molecule type" value="Genomic_DNA"/>
</dbReference>
<feature type="non-terminal residue" evidence="1">
    <location>
        <position position="1"/>
    </location>
</feature>
<keyword evidence="2" id="KW-1185">Reference proteome</keyword>
<evidence type="ECO:0000313" key="1">
    <source>
        <dbReference type="EMBL" id="KNZ44958.1"/>
    </source>
</evidence>
<name>A0A0L6U8U0_9BASI</name>
<dbReference type="AlphaFoldDB" id="A0A0L6U8U0"/>
<evidence type="ECO:0000313" key="2">
    <source>
        <dbReference type="Proteomes" id="UP000037035"/>
    </source>
</evidence>
<sequence>AANLVSTSVMLNPCTQIFISGHLALYPSNYPPQIEVPSGDWLLNNGGIDQAVADKVRKAVVYGTVYVTGIFWNFENRWDSHVNVVDCSVGR</sequence>
<dbReference type="VEuPathDB" id="FungiDB:VP01_8638g1"/>
<organism evidence="1 2">
    <name type="scientific">Puccinia sorghi</name>
    <dbReference type="NCBI Taxonomy" id="27349"/>
    <lineage>
        <taxon>Eukaryota</taxon>
        <taxon>Fungi</taxon>
        <taxon>Dikarya</taxon>
        <taxon>Basidiomycota</taxon>
        <taxon>Pucciniomycotina</taxon>
        <taxon>Pucciniomycetes</taxon>
        <taxon>Pucciniales</taxon>
        <taxon>Pucciniaceae</taxon>
        <taxon>Puccinia</taxon>
    </lineage>
</organism>
<dbReference type="Proteomes" id="UP000037035">
    <property type="component" value="Unassembled WGS sequence"/>
</dbReference>
<accession>A0A0L6U8U0</accession>